<keyword evidence="1" id="KW-0217">Developmental protein</keyword>
<dbReference type="Pfam" id="PF00640">
    <property type="entry name" value="PID"/>
    <property type="match status" value="2"/>
</dbReference>
<feature type="domain" description="PID" evidence="3">
    <location>
        <begin position="84"/>
        <end position="130"/>
    </location>
</feature>
<dbReference type="InterPro" id="IPR011993">
    <property type="entry name" value="PH-like_dom_sf"/>
</dbReference>
<dbReference type="PANTHER" id="PTHR47368">
    <property type="entry name" value="NUMB"/>
    <property type="match status" value="1"/>
</dbReference>
<evidence type="ECO:0000256" key="1">
    <source>
        <dbReference type="ARBA" id="ARBA00022473"/>
    </source>
</evidence>
<gene>
    <name evidence="4" type="ORF">ECPE_LOCUS652</name>
</gene>
<keyword evidence="5" id="KW-1185">Reference proteome</keyword>
<dbReference type="Proteomes" id="UP000272942">
    <property type="component" value="Unassembled WGS sequence"/>
</dbReference>
<dbReference type="EMBL" id="UZAN01002477">
    <property type="protein sequence ID" value="VDP26218.1"/>
    <property type="molecule type" value="Genomic_DNA"/>
</dbReference>
<dbReference type="SUPFAM" id="SSF50729">
    <property type="entry name" value="PH domain-like"/>
    <property type="match status" value="1"/>
</dbReference>
<dbReference type="WBParaSite" id="ECPE_0000065301-mRNA-1">
    <property type="protein sequence ID" value="ECPE_0000065301-mRNA-1"/>
    <property type="gene ID" value="ECPE_0000065301"/>
</dbReference>
<dbReference type="AlphaFoldDB" id="A0A183A118"/>
<dbReference type="PROSITE" id="PS01179">
    <property type="entry name" value="PID"/>
    <property type="match status" value="2"/>
</dbReference>
<feature type="domain" description="PID" evidence="3">
    <location>
        <begin position="131"/>
        <end position="170"/>
    </location>
</feature>
<evidence type="ECO:0000313" key="4">
    <source>
        <dbReference type="EMBL" id="VDP26218.1"/>
    </source>
</evidence>
<keyword evidence="2" id="KW-0597">Phosphoprotein</keyword>
<dbReference type="SMART" id="SM00462">
    <property type="entry name" value="PTB"/>
    <property type="match status" value="1"/>
</dbReference>
<evidence type="ECO:0000313" key="6">
    <source>
        <dbReference type="WBParaSite" id="ECPE_0000065301-mRNA-1"/>
    </source>
</evidence>
<dbReference type="OrthoDB" id="10070446at2759"/>
<protein>
    <submittedName>
        <fullName evidence="6">PID domain-containing protein</fullName>
    </submittedName>
</protein>
<evidence type="ECO:0000313" key="5">
    <source>
        <dbReference type="Proteomes" id="UP000272942"/>
    </source>
</evidence>
<dbReference type="InterPro" id="IPR016698">
    <property type="entry name" value="Numb/numb-like"/>
</dbReference>
<accession>A0A183A118</accession>
<sequence>MQSRDDQPQRETLTPTVLRLSERRKFLFLAEEFPRSPLSSSLKMNGLRRTFSFRKKSKKRSETADGSKPQQWLDDEAKIKDGCCSFQVKYLGNIEVYESRGMQVCEEAIKALRKKSRKKQSSMSVHLIVDQTIEKVSFCAPDRGHEKGFAYICRDGATRRWMCHAFLAVKESVSLDFTLFYWFNSEYPSGIYTEIPIRISNVAQNLNGLCVFDRYLTIKPVSLSSIAFTKPFLLSPTPMDFVLP</sequence>
<dbReference type="PANTHER" id="PTHR47368:SF2">
    <property type="entry name" value="PID DOMAIN-CONTAINING PROTEIN"/>
    <property type="match status" value="1"/>
</dbReference>
<dbReference type="InterPro" id="IPR006020">
    <property type="entry name" value="PTB/PI_dom"/>
</dbReference>
<dbReference type="Gene3D" id="2.30.29.30">
    <property type="entry name" value="Pleckstrin-homology domain (PH domain)/Phosphotyrosine-binding domain (PTB)"/>
    <property type="match status" value="2"/>
</dbReference>
<proteinExistence type="predicted"/>
<evidence type="ECO:0000256" key="2">
    <source>
        <dbReference type="ARBA" id="ARBA00022553"/>
    </source>
</evidence>
<reference evidence="4 5" key="2">
    <citation type="submission" date="2018-11" db="EMBL/GenBank/DDBJ databases">
        <authorList>
            <consortium name="Pathogen Informatics"/>
        </authorList>
    </citation>
    <scope>NUCLEOTIDE SEQUENCE [LARGE SCALE GENOMIC DNA]</scope>
    <source>
        <strain evidence="4 5">Egypt</strain>
    </source>
</reference>
<evidence type="ECO:0000259" key="3">
    <source>
        <dbReference type="PROSITE" id="PS01179"/>
    </source>
</evidence>
<reference evidence="6" key="1">
    <citation type="submission" date="2016-06" db="UniProtKB">
        <authorList>
            <consortium name="WormBaseParasite"/>
        </authorList>
    </citation>
    <scope>IDENTIFICATION</scope>
</reference>
<organism evidence="6">
    <name type="scientific">Echinostoma caproni</name>
    <dbReference type="NCBI Taxonomy" id="27848"/>
    <lineage>
        <taxon>Eukaryota</taxon>
        <taxon>Metazoa</taxon>
        <taxon>Spiralia</taxon>
        <taxon>Lophotrochozoa</taxon>
        <taxon>Platyhelminthes</taxon>
        <taxon>Trematoda</taxon>
        <taxon>Digenea</taxon>
        <taxon>Plagiorchiida</taxon>
        <taxon>Echinostomata</taxon>
        <taxon>Echinostomatoidea</taxon>
        <taxon>Echinostomatidae</taxon>
        <taxon>Echinostoma</taxon>
    </lineage>
</organism>
<name>A0A183A118_9TREM</name>
<dbReference type="GO" id="GO:0005737">
    <property type="term" value="C:cytoplasm"/>
    <property type="evidence" value="ECO:0007669"/>
    <property type="project" value="TreeGrafter"/>
</dbReference>